<organism evidence="1 2">
    <name type="scientific">Clostridium homopropionicum DSM 5847</name>
    <dbReference type="NCBI Taxonomy" id="1121318"/>
    <lineage>
        <taxon>Bacteria</taxon>
        <taxon>Bacillati</taxon>
        <taxon>Bacillota</taxon>
        <taxon>Clostridia</taxon>
        <taxon>Eubacteriales</taxon>
        <taxon>Clostridiaceae</taxon>
        <taxon>Clostridium</taxon>
    </lineage>
</organism>
<proteinExistence type="predicted"/>
<protein>
    <submittedName>
        <fullName evidence="1">Uncharacterized protein</fullName>
    </submittedName>
</protein>
<dbReference type="AlphaFoldDB" id="A0A0L6ZE43"/>
<accession>A0A0L6ZE43</accession>
<comment type="caution">
    <text evidence="1">The sequence shown here is derived from an EMBL/GenBank/DDBJ whole genome shotgun (WGS) entry which is preliminary data.</text>
</comment>
<dbReference type="STRING" id="36844.SAMN04488501_107125"/>
<dbReference type="EMBL" id="LHUR01000010">
    <property type="protein sequence ID" value="KOA21249.1"/>
    <property type="molecule type" value="Genomic_DNA"/>
</dbReference>
<gene>
    <name evidence="1" type="ORF">CLHOM_03790</name>
</gene>
<dbReference type="RefSeq" id="WP_052219979.1">
    <property type="nucleotide sequence ID" value="NZ_LHUR01000010.1"/>
</dbReference>
<evidence type="ECO:0000313" key="1">
    <source>
        <dbReference type="EMBL" id="KOA21249.1"/>
    </source>
</evidence>
<dbReference type="Proteomes" id="UP000037043">
    <property type="component" value="Unassembled WGS sequence"/>
</dbReference>
<dbReference type="PATRIC" id="fig|1121318.3.peg.384"/>
<name>A0A0L6ZE43_9CLOT</name>
<evidence type="ECO:0000313" key="2">
    <source>
        <dbReference type="Proteomes" id="UP000037043"/>
    </source>
</evidence>
<sequence>MYKRKAIIIPFVLFIFVTVTGLAVVNYNLNRQIYSGILEDIKDENKAYDNKNKSRDLDMMADVLTYPEKYQIEKISLKDRETEEKVVIPKVRILYNSSPFDFRIDTNKYTFFINGNVIENIKGKALSIVDTYLE</sequence>
<keyword evidence="2" id="KW-1185">Reference proteome</keyword>
<reference evidence="2" key="1">
    <citation type="submission" date="2015-08" db="EMBL/GenBank/DDBJ databases">
        <title>Genome sequence of the strict anaerobe Clostridium homopropionicum LuHBu1 (DSM 5847T).</title>
        <authorList>
            <person name="Poehlein A."/>
            <person name="Beck M."/>
            <person name="Schiel-Bengelsdorf B."/>
            <person name="Bengelsdorf F.R."/>
            <person name="Daniel R."/>
            <person name="Duerre P."/>
        </authorList>
    </citation>
    <scope>NUCLEOTIDE SEQUENCE [LARGE SCALE GENOMIC DNA]</scope>
    <source>
        <strain evidence="2">DSM 5847</strain>
    </source>
</reference>